<accession>A0A8J6DZ96</accession>
<gene>
    <name evidence="2" type="ORF">J8273_7763</name>
</gene>
<sequence>MSRIKLFALLFLVTVAVCDTTSRTARISWTNPNVTRYLPTDIDYLLPKADGSGFDALSTSMDTNSYPWKFITFNFYRMVVEDLLTHPAADIIDIPVDQTFTFVTTLDTPTGAPVPNPTYEDNKPHIFVRNATDSFWSLNYHGSTLGSASLGRSTEEPMPMFCDGSSVFIYTGNEILKFGMDLTLQGNVTVDSTDVSFQQIMNYDKNGISKILIGANDADEAVIVSINTDFSAVVATNVVSIIDNVQMTDFAAPISASKNVAPDSIHYGFIDFDTTENNWVFTVDGWANQTGTYMSMARIGKDVRNDRLVLNTMWMSNDFSSMGQKWQTLNLDQTPIEGESGTVEYDLSDPAYSCMMEDPGCFDLTMRVYADVLMKTHESKPTEDGVQDFVNEFIFTMANDPHDSGMWVKAGLLAVLLALALLA</sequence>
<name>A0A8J6DZ96_9EUKA</name>
<feature type="chain" id="PRO_5035196269" evidence="1">
    <location>
        <begin position="19"/>
        <end position="423"/>
    </location>
</feature>
<dbReference type="AlphaFoldDB" id="A0A8J6DZ96"/>
<reference evidence="2" key="1">
    <citation type="submission" date="2021-05" db="EMBL/GenBank/DDBJ databases">
        <title>A free-living protist that lacks canonical eukaryotic 1 DNA replication and segregation systems.</title>
        <authorList>
            <person name="Salas-Leiva D.E."/>
            <person name="Tromer E.C."/>
            <person name="Curtis B.A."/>
            <person name="Jerlstrom-Hultqvist J."/>
            <person name="Kolisko M."/>
            <person name="Yi Z."/>
            <person name="Salas-Leiva J.S."/>
            <person name="Gallot-Lavallee L."/>
            <person name="Kops G.J.P.L."/>
            <person name="Archibald J.M."/>
            <person name="Simpson A.G.B."/>
            <person name="Roger A.J."/>
        </authorList>
    </citation>
    <scope>NUCLEOTIDE SEQUENCE</scope>
    <source>
        <strain evidence="2">BICM</strain>
    </source>
</reference>
<evidence type="ECO:0000256" key="1">
    <source>
        <dbReference type="SAM" id="SignalP"/>
    </source>
</evidence>
<keyword evidence="1" id="KW-0732">Signal</keyword>
<dbReference type="EMBL" id="JAHDYR010000064">
    <property type="protein sequence ID" value="KAG9390413.1"/>
    <property type="molecule type" value="Genomic_DNA"/>
</dbReference>
<dbReference type="Proteomes" id="UP000717585">
    <property type="component" value="Unassembled WGS sequence"/>
</dbReference>
<protein>
    <submittedName>
        <fullName evidence="2">Uncharacterized protein</fullName>
    </submittedName>
</protein>
<evidence type="ECO:0000313" key="2">
    <source>
        <dbReference type="EMBL" id="KAG9390413.1"/>
    </source>
</evidence>
<evidence type="ECO:0000313" key="3">
    <source>
        <dbReference type="Proteomes" id="UP000717585"/>
    </source>
</evidence>
<feature type="signal peptide" evidence="1">
    <location>
        <begin position="1"/>
        <end position="18"/>
    </location>
</feature>
<comment type="caution">
    <text evidence="2">The sequence shown here is derived from an EMBL/GenBank/DDBJ whole genome shotgun (WGS) entry which is preliminary data.</text>
</comment>
<organism evidence="2 3">
    <name type="scientific">Carpediemonas membranifera</name>
    <dbReference type="NCBI Taxonomy" id="201153"/>
    <lineage>
        <taxon>Eukaryota</taxon>
        <taxon>Metamonada</taxon>
        <taxon>Carpediemonas-like organisms</taxon>
        <taxon>Carpediemonas</taxon>
    </lineage>
</organism>
<proteinExistence type="predicted"/>
<keyword evidence="3" id="KW-1185">Reference proteome</keyword>